<name>A0AAD7J7T6_9AGAR</name>
<sequence length="296" mass="32228">MSADLNTIVLILEEEQQQGMNGWMKYGSRRRATARIAVWMAGPDLDRGEVGWTDRPITDLSIPPLPGPNRVPPFTLRFERSRVQIDMFFDWRKRGSFGTLKGVVGKIGSSGNVLASVSTGSGGVPTGASVLILKAVWVKAGAGLPDGSLPILASPLPPATAAKVMLVVIGLLLIAASLYYVSPTRLTRVLSDAMKKLDKVFVEVSVAGLLGLLSPEDTQTVISTYQMLRVEVGKVQAQTLHTSTSWRSGLFNFFTCSTRLFRCIKQVKGFQTHLQILQEDHRNRTNSLALSFVASV</sequence>
<comment type="caution">
    <text evidence="2">The sequence shown here is derived from an EMBL/GenBank/DDBJ whole genome shotgun (WGS) entry which is preliminary data.</text>
</comment>
<reference evidence="2" key="1">
    <citation type="submission" date="2023-03" db="EMBL/GenBank/DDBJ databases">
        <title>Massive genome expansion in bonnet fungi (Mycena s.s.) driven by repeated elements and novel gene families across ecological guilds.</title>
        <authorList>
            <consortium name="Lawrence Berkeley National Laboratory"/>
            <person name="Harder C.B."/>
            <person name="Miyauchi S."/>
            <person name="Viragh M."/>
            <person name="Kuo A."/>
            <person name="Thoen E."/>
            <person name="Andreopoulos B."/>
            <person name="Lu D."/>
            <person name="Skrede I."/>
            <person name="Drula E."/>
            <person name="Henrissat B."/>
            <person name="Morin E."/>
            <person name="Kohler A."/>
            <person name="Barry K."/>
            <person name="LaButti K."/>
            <person name="Morin E."/>
            <person name="Salamov A."/>
            <person name="Lipzen A."/>
            <person name="Mereny Z."/>
            <person name="Hegedus B."/>
            <person name="Baldrian P."/>
            <person name="Stursova M."/>
            <person name="Weitz H."/>
            <person name="Taylor A."/>
            <person name="Grigoriev I.V."/>
            <person name="Nagy L.G."/>
            <person name="Martin F."/>
            <person name="Kauserud H."/>
        </authorList>
    </citation>
    <scope>NUCLEOTIDE SEQUENCE</scope>
    <source>
        <strain evidence="2">CBHHK182m</strain>
    </source>
</reference>
<keyword evidence="1" id="KW-1133">Transmembrane helix</keyword>
<evidence type="ECO:0000256" key="1">
    <source>
        <dbReference type="SAM" id="Phobius"/>
    </source>
</evidence>
<dbReference type="AlphaFoldDB" id="A0AAD7J7T6"/>
<keyword evidence="1" id="KW-0472">Membrane</keyword>
<proteinExistence type="predicted"/>
<evidence type="ECO:0000313" key="3">
    <source>
        <dbReference type="Proteomes" id="UP001215598"/>
    </source>
</evidence>
<gene>
    <name evidence="2" type="ORF">B0H16DRAFT_1456964</name>
</gene>
<dbReference type="Proteomes" id="UP001215598">
    <property type="component" value="Unassembled WGS sequence"/>
</dbReference>
<feature type="transmembrane region" description="Helical" evidence="1">
    <location>
        <begin position="164"/>
        <end position="181"/>
    </location>
</feature>
<organism evidence="2 3">
    <name type="scientific">Mycena metata</name>
    <dbReference type="NCBI Taxonomy" id="1033252"/>
    <lineage>
        <taxon>Eukaryota</taxon>
        <taxon>Fungi</taxon>
        <taxon>Dikarya</taxon>
        <taxon>Basidiomycota</taxon>
        <taxon>Agaricomycotina</taxon>
        <taxon>Agaricomycetes</taxon>
        <taxon>Agaricomycetidae</taxon>
        <taxon>Agaricales</taxon>
        <taxon>Marasmiineae</taxon>
        <taxon>Mycenaceae</taxon>
        <taxon>Mycena</taxon>
    </lineage>
</organism>
<protein>
    <submittedName>
        <fullName evidence="2">Uncharacterized protein</fullName>
    </submittedName>
</protein>
<keyword evidence="1" id="KW-0812">Transmembrane</keyword>
<keyword evidence="3" id="KW-1185">Reference proteome</keyword>
<accession>A0AAD7J7T6</accession>
<evidence type="ECO:0000313" key="2">
    <source>
        <dbReference type="EMBL" id="KAJ7759063.1"/>
    </source>
</evidence>
<dbReference type="EMBL" id="JARKIB010000040">
    <property type="protein sequence ID" value="KAJ7759063.1"/>
    <property type="molecule type" value="Genomic_DNA"/>
</dbReference>